<organism evidence="2 3">
    <name type="scientific">Methanosarcina mazei WWM610</name>
    <dbReference type="NCBI Taxonomy" id="1434117"/>
    <lineage>
        <taxon>Archaea</taxon>
        <taxon>Methanobacteriati</taxon>
        <taxon>Methanobacteriota</taxon>
        <taxon>Stenosarchaea group</taxon>
        <taxon>Methanomicrobia</taxon>
        <taxon>Methanosarcinales</taxon>
        <taxon>Methanosarcinaceae</taxon>
        <taxon>Methanosarcina</taxon>
    </lineage>
</organism>
<proteinExistence type="predicted"/>
<dbReference type="Gene3D" id="3.30.2310.20">
    <property type="entry name" value="RelE-like"/>
    <property type="match status" value="1"/>
</dbReference>
<evidence type="ECO:0000313" key="2">
    <source>
        <dbReference type="EMBL" id="AKB41343.1"/>
    </source>
</evidence>
<dbReference type="InterPro" id="IPR035093">
    <property type="entry name" value="RelE/ParE_toxin_dom_sf"/>
</dbReference>
<dbReference type="InterPro" id="IPR007712">
    <property type="entry name" value="RelE/ParE_toxin"/>
</dbReference>
<sequence>MPFKVLIDSDIFYDLPAERRTQIKEALKELENPLPGGRKKKVKGHVKGAYRLRVGDFRVMYKIDFETKEVFVFDILTAEQAHKKYDRLI</sequence>
<dbReference type="PANTHER" id="PTHR38813">
    <property type="match status" value="1"/>
</dbReference>
<gene>
    <name evidence="2" type="ORF">MSMAW_2352</name>
</gene>
<evidence type="ECO:0008006" key="4">
    <source>
        <dbReference type="Google" id="ProtNLM"/>
    </source>
</evidence>
<dbReference type="Pfam" id="PF05016">
    <property type="entry name" value="ParE_toxin"/>
    <property type="match status" value="1"/>
</dbReference>
<dbReference type="EMBL" id="CP009509">
    <property type="protein sequence ID" value="AKB41343.1"/>
    <property type="molecule type" value="Genomic_DNA"/>
</dbReference>
<evidence type="ECO:0000313" key="3">
    <source>
        <dbReference type="Proteomes" id="UP000033058"/>
    </source>
</evidence>
<dbReference type="HOGENOM" id="CLU_155761_2_1_2"/>
<protein>
    <recommendedName>
        <fullName evidence="4">RelE/StbE replicon stabilization toxin</fullName>
    </recommendedName>
</protein>
<reference evidence="2 3" key="1">
    <citation type="submission" date="2014-07" db="EMBL/GenBank/DDBJ databases">
        <title>Methanogenic archaea and the global carbon cycle.</title>
        <authorList>
            <person name="Henriksen J.R."/>
            <person name="Luke J."/>
            <person name="Reinhart S."/>
            <person name="Benedict M.N."/>
            <person name="Youngblut N.D."/>
            <person name="Metcalf M.E."/>
            <person name="Whitaker R.J."/>
            <person name="Metcalf W.W."/>
        </authorList>
    </citation>
    <scope>NUCLEOTIDE SEQUENCE [LARGE SCALE GENOMIC DNA]</scope>
    <source>
        <strain evidence="2 3">WWM610</strain>
    </source>
</reference>
<dbReference type="Proteomes" id="UP000033058">
    <property type="component" value="Chromosome"/>
</dbReference>
<keyword evidence="1" id="KW-1277">Toxin-antitoxin system</keyword>
<dbReference type="GeneID" id="24852106"/>
<dbReference type="RefSeq" id="WP_048036391.1">
    <property type="nucleotide sequence ID" value="NZ_CP009509.1"/>
</dbReference>
<dbReference type="AlphaFoldDB" id="A0A0E3PZJ4"/>
<accession>A0A0E3PZJ4</accession>
<name>A0A0E3PZJ4_METMZ</name>
<evidence type="ECO:0000256" key="1">
    <source>
        <dbReference type="ARBA" id="ARBA00022649"/>
    </source>
</evidence>
<dbReference type="PANTHER" id="PTHR38813:SF1">
    <property type="entry name" value="TOXIN RELE1-RELATED"/>
    <property type="match status" value="1"/>
</dbReference>
<dbReference type="PATRIC" id="fig|1434117.4.peg.3007"/>
<dbReference type="SUPFAM" id="SSF143011">
    <property type="entry name" value="RelE-like"/>
    <property type="match status" value="1"/>
</dbReference>
<dbReference type="InterPro" id="IPR052747">
    <property type="entry name" value="TA_system_RelE_toxin"/>
</dbReference>